<dbReference type="Proteomes" id="UP001201812">
    <property type="component" value="Unassembled WGS sequence"/>
</dbReference>
<gene>
    <name evidence="3" type="ORF">DdX_20718</name>
</gene>
<sequence>MNGNQSAVRYSRLGNATTSGNGEDAVNREDKDNFAVRMIKRAFHAIFMWFFSAYNCFLYVTKKQYRMVRKHQVVKYDLVALSPLTDQRLSMFY</sequence>
<keyword evidence="2" id="KW-0812">Transmembrane</keyword>
<proteinExistence type="predicted"/>
<name>A0AAD4MHL4_9BILA</name>
<reference evidence="3" key="1">
    <citation type="submission" date="2022-01" db="EMBL/GenBank/DDBJ databases">
        <title>Genome Sequence Resource for Two Populations of Ditylenchus destructor, the Migratory Endoparasitic Phytonematode.</title>
        <authorList>
            <person name="Zhang H."/>
            <person name="Lin R."/>
            <person name="Xie B."/>
        </authorList>
    </citation>
    <scope>NUCLEOTIDE SEQUENCE</scope>
    <source>
        <strain evidence="3">BazhouSP</strain>
    </source>
</reference>
<protein>
    <submittedName>
        <fullName evidence="3">SCPL-2 protein</fullName>
    </submittedName>
</protein>
<keyword evidence="2" id="KW-1133">Transmembrane helix</keyword>
<dbReference type="EMBL" id="JAKKPZ010000641">
    <property type="protein sequence ID" value="KAI1693356.1"/>
    <property type="molecule type" value="Genomic_DNA"/>
</dbReference>
<keyword evidence="2" id="KW-0472">Membrane</keyword>
<accession>A0AAD4MHL4</accession>
<evidence type="ECO:0000313" key="4">
    <source>
        <dbReference type="Proteomes" id="UP001201812"/>
    </source>
</evidence>
<evidence type="ECO:0000256" key="2">
    <source>
        <dbReference type="SAM" id="Phobius"/>
    </source>
</evidence>
<keyword evidence="4" id="KW-1185">Reference proteome</keyword>
<evidence type="ECO:0000313" key="3">
    <source>
        <dbReference type="EMBL" id="KAI1693356.1"/>
    </source>
</evidence>
<comment type="caution">
    <text evidence="3">The sequence shown here is derived from an EMBL/GenBank/DDBJ whole genome shotgun (WGS) entry which is preliminary data.</text>
</comment>
<evidence type="ECO:0000256" key="1">
    <source>
        <dbReference type="SAM" id="MobiDB-lite"/>
    </source>
</evidence>
<dbReference type="AlphaFoldDB" id="A0AAD4MHL4"/>
<feature type="region of interest" description="Disordered" evidence="1">
    <location>
        <begin position="1"/>
        <end position="26"/>
    </location>
</feature>
<feature type="compositionally biased region" description="Polar residues" evidence="1">
    <location>
        <begin position="1"/>
        <end position="21"/>
    </location>
</feature>
<feature type="transmembrane region" description="Helical" evidence="2">
    <location>
        <begin position="42"/>
        <end position="60"/>
    </location>
</feature>
<organism evidence="3 4">
    <name type="scientific">Ditylenchus destructor</name>
    <dbReference type="NCBI Taxonomy" id="166010"/>
    <lineage>
        <taxon>Eukaryota</taxon>
        <taxon>Metazoa</taxon>
        <taxon>Ecdysozoa</taxon>
        <taxon>Nematoda</taxon>
        <taxon>Chromadorea</taxon>
        <taxon>Rhabditida</taxon>
        <taxon>Tylenchina</taxon>
        <taxon>Tylenchomorpha</taxon>
        <taxon>Sphaerularioidea</taxon>
        <taxon>Anguinidae</taxon>
        <taxon>Anguininae</taxon>
        <taxon>Ditylenchus</taxon>
    </lineage>
</organism>